<keyword evidence="6" id="KW-1185">Reference proteome</keyword>
<keyword evidence="1" id="KW-0479">Metal-binding</keyword>
<dbReference type="AlphaFoldDB" id="A0A835APY6"/>
<gene>
    <name evidence="5" type="ORF">HU200_052990</name>
</gene>
<dbReference type="Proteomes" id="UP000636709">
    <property type="component" value="Unassembled WGS sequence"/>
</dbReference>
<comment type="caution">
    <text evidence="5">The sequence shown here is derived from an EMBL/GenBank/DDBJ whole genome shotgun (WGS) entry which is preliminary data.</text>
</comment>
<dbReference type="CDD" id="cd16649">
    <property type="entry name" value="mRING-HC-C3HC5_CGRF1-like"/>
    <property type="match status" value="1"/>
</dbReference>
<dbReference type="PANTHER" id="PTHR42647:SF20">
    <property type="entry name" value="RING ZINC FINGER DOMAIN SUPERFAMILY PROTEIN-RELATED"/>
    <property type="match status" value="1"/>
</dbReference>
<keyword evidence="3" id="KW-0862">Zinc</keyword>
<feature type="coiled-coil region" evidence="4">
    <location>
        <begin position="164"/>
        <end position="191"/>
    </location>
</feature>
<dbReference type="InterPro" id="IPR013083">
    <property type="entry name" value="Znf_RING/FYVE/PHD"/>
</dbReference>
<dbReference type="EMBL" id="JACEFO010002300">
    <property type="protein sequence ID" value="KAF8667316.1"/>
    <property type="molecule type" value="Genomic_DNA"/>
</dbReference>
<proteinExistence type="predicted"/>
<protein>
    <recommendedName>
        <fullName evidence="7">RING-type domain-containing protein</fullName>
    </recommendedName>
</protein>
<organism evidence="5 6">
    <name type="scientific">Digitaria exilis</name>
    <dbReference type="NCBI Taxonomy" id="1010633"/>
    <lineage>
        <taxon>Eukaryota</taxon>
        <taxon>Viridiplantae</taxon>
        <taxon>Streptophyta</taxon>
        <taxon>Embryophyta</taxon>
        <taxon>Tracheophyta</taxon>
        <taxon>Spermatophyta</taxon>
        <taxon>Magnoliopsida</taxon>
        <taxon>Liliopsida</taxon>
        <taxon>Poales</taxon>
        <taxon>Poaceae</taxon>
        <taxon>PACMAD clade</taxon>
        <taxon>Panicoideae</taxon>
        <taxon>Panicodae</taxon>
        <taxon>Paniceae</taxon>
        <taxon>Anthephorinae</taxon>
        <taxon>Digitaria</taxon>
    </lineage>
</organism>
<dbReference type="Pfam" id="PF13920">
    <property type="entry name" value="zf-C3HC4_3"/>
    <property type="match status" value="1"/>
</dbReference>
<evidence type="ECO:0000256" key="1">
    <source>
        <dbReference type="ARBA" id="ARBA00022723"/>
    </source>
</evidence>
<dbReference type="PANTHER" id="PTHR42647">
    <property type="entry name" value="SBP (S-RIBONUCLEASE BINDING PROTEIN) FAMILY PROTEIN"/>
    <property type="match status" value="1"/>
</dbReference>
<dbReference type="Gene3D" id="3.30.40.10">
    <property type="entry name" value="Zinc/RING finger domain, C3HC4 (zinc finger)"/>
    <property type="match status" value="1"/>
</dbReference>
<name>A0A835APY6_9POAL</name>
<keyword evidence="2" id="KW-0863">Zinc-finger</keyword>
<evidence type="ECO:0000313" key="6">
    <source>
        <dbReference type="Proteomes" id="UP000636709"/>
    </source>
</evidence>
<dbReference type="GO" id="GO:0008270">
    <property type="term" value="F:zinc ion binding"/>
    <property type="evidence" value="ECO:0007669"/>
    <property type="project" value="UniProtKB-KW"/>
</dbReference>
<reference evidence="5" key="1">
    <citation type="submission" date="2020-07" db="EMBL/GenBank/DDBJ databases">
        <title>Genome sequence and genetic diversity analysis of an under-domesticated orphan crop, white fonio (Digitaria exilis).</title>
        <authorList>
            <person name="Bennetzen J.L."/>
            <person name="Chen S."/>
            <person name="Ma X."/>
            <person name="Wang X."/>
            <person name="Yssel A.E.J."/>
            <person name="Chaluvadi S.R."/>
            <person name="Johnson M."/>
            <person name="Gangashetty P."/>
            <person name="Hamidou F."/>
            <person name="Sanogo M.D."/>
            <person name="Zwaenepoel A."/>
            <person name="Wallace J."/>
            <person name="Van De Peer Y."/>
            <person name="Van Deynze A."/>
        </authorList>
    </citation>
    <scope>NUCLEOTIDE SEQUENCE</scope>
    <source>
        <tissue evidence="5">Leaves</tissue>
    </source>
</reference>
<evidence type="ECO:0000313" key="5">
    <source>
        <dbReference type="EMBL" id="KAF8667316.1"/>
    </source>
</evidence>
<accession>A0A835APY6</accession>
<dbReference type="GO" id="GO:0004842">
    <property type="term" value="F:ubiquitin-protein transferase activity"/>
    <property type="evidence" value="ECO:0007669"/>
    <property type="project" value="TreeGrafter"/>
</dbReference>
<dbReference type="OrthoDB" id="1711136at2759"/>
<evidence type="ECO:0000256" key="3">
    <source>
        <dbReference type="ARBA" id="ARBA00022833"/>
    </source>
</evidence>
<keyword evidence="4" id="KW-0175">Coiled coil</keyword>
<evidence type="ECO:0008006" key="7">
    <source>
        <dbReference type="Google" id="ProtNLM"/>
    </source>
</evidence>
<evidence type="ECO:0000256" key="4">
    <source>
        <dbReference type="SAM" id="Coils"/>
    </source>
</evidence>
<sequence>MAVQARHLSHDDFPAAVGGSLFLDDYYAGSTTVLGEFPHSDLADGCYYAFVPRKRPRLAAAAECFVDDQSAGTSPAGLVTVPSGVDVPSRAAGSGAASTSGRVANGASAASRGLLVSWMHRQGVEIDAVVRLEVIWRIVQSERMRAGLEEATRRHARALMAAAARAAEVELERALRRNSELEGKCQQVGAECHAWMGVATSHEAVASGLRATLHQLLLQSPATPHTAAVGGGTGEGGDAEDAQSCCFEAADASKTTAALCRSCGGCEACVVVLPCRHLCLCRACEAGVDACPVCAAAKNGSLHVLFS</sequence>
<evidence type="ECO:0000256" key="2">
    <source>
        <dbReference type="ARBA" id="ARBA00022771"/>
    </source>
</evidence>